<name>A0A8H7EN65_9FUNG</name>
<dbReference type="InterPro" id="IPR008265">
    <property type="entry name" value="Lipase_GDSL_AS"/>
</dbReference>
<dbReference type="InterPro" id="IPR038885">
    <property type="entry name" value="PLB1"/>
</dbReference>
<dbReference type="EMBL" id="JABAYA010000102">
    <property type="protein sequence ID" value="KAF7725211.1"/>
    <property type="molecule type" value="Genomic_DNA"/>
</dbReference>
<dbReference type="Proteomes" id="UP000605846">
    <property type="component" value="Unassembled WGS sequence"/>
</dbReference>
<keyword evidence="1" id="KW-0732">Signal</keyword>
<organism evidence="2 3">
    <name type="scientific">Apophysomyces ossiformis</name>
    <dbReference type="NCBI Taxonomy" id="679940"/>
    <lineage>
        <taxon>Eukaryota</taxon>
        <taxon>Fungi</taxon>
        <taxon>Fungi incertae sedis</taxon>
        <taxon>Mucoromycota</taxon>
        <taxon>Mucoromycotina</taxon>
        <taxon>Mucoromycetes</taxon>
        <taxon>Mucorales</taxon>
        <taxon>Mucorineae</taxon>
        <taxon>Mucoraceae</taxon>
        <taxon>Apophysomyces</taxon>
    </lineage>
</organism>
<dbReference type="GO" id="GO:0006644">
    <property type="term" value="P:phospholipid metabolic process"/>
    <property type="evidence" value="ECO:0007669"/>
    <property type="project" value="TreeGrafter"/>
</dbReference>
<comment type="caution">
    <text evidence="2">The sequence shown here is derived from an EMBL/GenBank/DDBJ whole genome shotgun (WGS) entry which is preliminary data.</text>
</comment>
<accession>A0A8H7EN65</accession>
<feature type="signal peptide" evidence="1">
    <location>
        <begin position="1"/>
        <end position="20"/>
    </location>
</feature>
<protein>
    <submittedName>
        <fullName evidence="2">Uncharacterized protein</fullName>
    </submittedName>
</protein>
<keyword evidence="3" id="KW-1185">Reference proteome</keyword>
<dbReference type="PROSITE" id="PS01098">
    <property type="entry name" value="LIPASE_GDSL_SER"/>
    <property type="match status" value="1"/>
</dbReference>
<evidence type="ECO:0000313" key="2">
    <source>
        <dbReference type="EMBL" id="KAF7725211.1"/>
    </source>
</evidence>
<feature type="chain" id="PRO_5034850042" evidence="1">
    <location>
        <begin position="21"/>
        <end position="399"/>
    </location>
</feature>
<dbReference type="GO" id="GO:0004620">
    <property type="term" value="F:phospholipase activity"/>
    <property type="evidence" value="ECO:0007669"/>
    <property type="project" value="InterPro"/>
</dbReference>
<sequence length="399" mass="45176">MIHTFLLVIVTLFARCLVYGGNLQQPLIHTNVCDPDILPFAQSWTLALDRLYNTFSSHKHTDCPISLPLFDCPPYYSDDSLKDAYHLRPQDIKSIIALGDSITAGYGMISKRPPLSCALEYRGKVFSSGADPGEYSIANFLSRYQNEVPVGAPTGVTIPLSRGKGLNLAVSGARVHELTTQVSHLVRLLRSRRYADIQNDWKLVTIFIGANNVCVLCTPPMTRLPQLADAEAFEEHTRAALEQLRKHVRKSFVNLVGLFNITGVYEAAREDLYCRFILDPGHMVICSCLQGNEKERQAADLVVREYNLRLQKLALEYQALNDSEFAVVYQPGFTLFPVAEYKQGYLSRIDCFHPNLCANQVMAMVLWNNMFSNREEKLERYDLNNVRFKCPGPDRPYLQ</sequence>
<gene>
    <name evidence="2" type="ORF">EC973_000377</name>
</gene>
<reference evidence="2" key="1">
    <citation type="submission" date="2020-01" db="EMBL/GenBank/DDBJ databases">
        <title>Genome Sequencing of Three Apophysomyces-Like Fungal Strains Confirms a Novel Fungal Genus in the Mucoromycota with divergent Burkholderia-like Endosymbiotic Bacteria.</title>
        <authorList>
            <person name="Stajich J.E."/>
            <person name="Macias A.M."/>
            <person name="Carter-House D."/>
            <person name="Lovett B."/>
            <person name="Kasson L.R."/>
            <person name="Berry K."/>
            <person name="Grigoriev I."/>
            <person name="Chang Y."/>
            <person name="Spatafora J."/>
            <person name="Kasson M.T."/>
        </authorList>
    </citation>
    <scope>NUCLEOTIDE SEQUENCE</scope>
    <source>
        <strain evidence="2">NRRL A-21654</strain>
    </source>
</reference>
<dbReference type="InterPro" id="IPR036514">
    <property type="entry name" value="SGNH_hydro_sf"/>
</dbReference>
<dbReference type="SUPFAM" id="SSF52266">
    <property type="entry name" value="SGNH hydrolase"/>
    <property type="match status" value="1"/>
</dbReference>
<dbReference type="AlphaFoldDB" id="A0A8H7EN65"/>
<dbReference type="Pfam" id="PF00657">
    <property type="entry name" value="Lipase_GDSL"/>
    <property type="match status" value="1"/>
</dbReference>
<dbReference type="OrthoDB" id="10265800at2759"/>
<proteinExistence type="predicted"/>
<evidence type="ECO:0000313" key="3">
    <source>
        <dbReference type="Proteomes" id="UP000605846"/>
    </source>
</evidence>
<dbReference type="PANTHER" id="PTHR21325">
    <property type="entry name" value="PHOSPHOLIPASE B, PLB1"/>
    <property type="match status" value="1"/>
</dbReference>
<evidence type="ECO:0000256" key="1">
    <source>
        <dbReference type="SAM" id="SignalP"/>
    </source>
</evidence>
<dbReference type="PANTHER" id="PTHR21325:SF31">
    <property type="entry name" value="GH22081P-RELATED"/>
    <property type="match status" value="1"/>
</dbReference>
<dbReference type="InterPro" id="IPR001087">
    <property type="entry name" value="GDSL"/>
</dbReference>
<dbReference type="Gene3D" id="3.40.50.1110">
    <property type="entry name" value="SGNH hydrolase"/>
    <property type="match status" value="1"/>
</dbReference>